<dbReference type="InterPro" id="IPR036390">
    <property type="entry name" value="WH_DNA-bd_sf"/>
</dbReference>
<evidence type="ECO:0000256" key="5">
    <source>
        <dbReference type="ARBA" id="ARBA00023125"/>
    </source>
</evidence>
<comment type="subunit">
    <text evidence="8">Homotrimer. Homotrimerization increases the affinity of HSF1 to DNA. Interacts with transcriptional coregulator SSA1 on chromatin.</text>
</comment>
<evidence type="ECO:0000256" key="8">
    <source>
        <dbReference type="ARBA" id="ARBA00062171"/>
    </source>
</evidence>
<reference evidence="12 13" key="1">
    <citation type="journal article" date="2018" name="Mol. Biol. Evol.">
        <title>Broad Genomic Sampling Reveals a Smut Pathogenic Ancestry of the Fungal Clade Ustilaginomycotina.</title>
        <authorList>
            <person name="Kijpornyongpan T."/>
            <person name="Mondo S.J."/>
            <person name="Barry K."/>
            <person name="Sandor L."/>
            <person name="Lee J."/>
            <person name="Lipzen A."/>
            <person name="Pangilinan J."/>
            <person name="LaButti K."/>
            <person name="Hainaut M."/>
            <person name="Henrissat B."/>
            <person name="Grigoriev I.V."/>
            <person name="Spatafora J.W."/>
            <person name="Aime M.C."/>
        </authorList>
    </citation>
    <scope>NUCLEOTIDE SEQUENCE [LARGE SCALE GENOMIC DNA]</scope>
    <source>
        <strain evidence="12 13">MCA 5214</strain>
    </source>
</reference>
<dbReference type="FunFam" id="1.10.10.10:FF:000027">
    <property type="entry name" value="Heat shock transcription factor 1"/>
    <property type="match status" value="1"/>
</dbReference>
<dbReference type="PRINTS" id="PR00056">
    <property type="entry name" value="HSFDOMAIN"/>
</dbReference>
<organism evidence="12 13">
    <name type="scientific">Jaminaea rosea</name>
    <dbReference type="NCBI Taxonomy" id="1569628"/>
    <lineage>
        <taxon>Eukaryota</taxon>
        <taxon>Fungi</taxon>
        <taxon>Dikarya</taxon>
        <taxon>Basidiomycota</taxon>
        <taxon>Ustilaginomycotina</taxon>
        <taxon>Exobasidiomycetes</taxon>
        <taxon>Microstromatales</taxon>
        <taxon>Microstromatales incertae sedis</taxon>
        <taxon>Jaminaea</taxon>
    </lineage>
</organism>
<dbReference type="SUPFAM" id="SSF46785">
    <property type="entry name" value="Winged helix' DNA-binding domain"/>
    <property type="match status" value="1"/>
</dbReference>
<feature type="compositionally biased region" description="Polar residues" evidence="10">
    <location>
        <begin position="161"/>
        <end position="180"/>
    </location>
</feature>
<feature type="compositionally biased region" description="Low complexity" evidence="10">
    <location>
        <begin position="107"/>
        <end position="121"/>
    </location>
</feature>
<keyword evidence="7" id="KW-0539">Nucleus</keyword>
<gene>
    <name evidence="12" type="ORF">BDZ90DRAFT_235288</name>
</gene>
<proteinExistence type="predicted"/>
<keyword evidence="6" id="KW-0804">Transcription</keyword>
<evidence type="ECO:0000256" key="9">
    <source>
        <dbReference type="PROSITE-ProRule" id="PRU00169"/>
    </source>
</evidence>
<dbReference type="FunFam" id="3.40.50.2300:FF:000212">
    <property type="entry name" value="Stress response regulator/HFS transcription factor"/>
    <property type="match status" value="1"/>
</dbReference>
<dbReference type="Gene3D" id="3.40.50.2300">
    <property type="match status" value="1"/>
</dbReference>
<dbReference type="InterPro" id="IPR000232">
    <property type="entry name" value="HSF_DNA-bd"/>
</dbReference>
<evidence type="ECO:0000256" key="3">
    <source>
        <dbReference type="ARBA" id="ARBA00023012"/>
    </source>
</evidence>
<dbReference type="Gene3D" id="1.10.10.10">
    <property type="entry name" value="Winged helix-like DNA-binding domain superfamily/Winged helix DNA-binding domain"/>
    <property type="match status" value="1"/>
</dbReference>
<sequence length="943" mass="100946">MSGRQSQPWSQQPPNGAGGSTSTHNNTWQAGNGAWTSSGPPRQPQQPQQQQQQPQANQFAPNPVQQQRPPQPMYAPQHQQPRDPVATGFPQQGFGASQHERQLSGHQQPVPQQQQQLNNQFAPPPAFAPGTFREWHGHAPPSVLTPTYEQPQFSFPPGMQGQFTSQHPNQMRGGHSQNDGYSGMKGEDDDKGAGGGPGGQKQGTSDFVKKLFTMLDDLSYSSIVSWSHTGDSFVVRNMNDFTKHILPRHFRHSNFASFVRQLNKYDFHKVKNPEEQATQSVDQVWEFKHPDFIRGREDLLENVRRKLPSGKKKGGAGGGGDDRDLSPTMLNPAEAAERGAEEYQQLKDQIATLTAAQDQMSGHISNLTKQYQGVIGEMLTFQRNMVQQDQLMQNLIQYLMNLENDRKVEASSVASGALADGPFVPAQEAQKLIGNYQDVAEATFGQMSQISQRVAQSSNDEATRGNDSYSKGGNGGGHDSYSTPSGQSTVASPTSQASRVSRHSSIRQSMAGNLSPKSMATVPSPATVPSQSALTPAVSERPQGILRNNSDGKSDEMSMFLHPPHLDDDESNTLFNTAANIVDNPSLAGFEGAGLRVFTVGTLQPREGSSADGAGGSSLNAALGRATSEGNGEKQDYGISVPPLEDLPADMPKVDQRTTSTTTTPAPDDDGDEDADGRRRSLTPSDPGSNMLRVRRSTYVPGWAVPPRVLLVDDDAVCRKLSSKFLQVFGCAIDVAVDGVNAVNKMTMSDYDLVLCDIVMPNLDGVTATSLIRQFDPRTPIISMTSNTSPDDLLTYMSSGMNDVLPKPFTKEGLLNMLEKHLIHLKTVQKMDQIPKQLGLPPVSKETLEGVLQATAASAAALGTSGASGSGSGSGAGKGNGNGESSGWPSSSSPGSGKALPAAAMMGNGPNDNPNVVNPLAAMGFSDEEYISMIQSLLAAGTV</sequence>
<dbReference type="GO" id="GO:0005634">
    <property type="term" value="C:nucleus"/>
    <property type="evidence" value="ECO:0007669"/>
    <property type="project" value="UniProtKB-SubCell"/>
</dbReference>
<dbReference type="InterPro" id="IPR001789">
    <property type="entry name" value="Sig_transdc_resp-reg_receiver"/>
</dbReference>
<dbReference type="GO" id="GO:0000160">
    <property type="term" value="P:phosphorelay signal transduction system"/>
    <property type="evidence" value="ECO:0007669"/>
    <property type="project" value="UniProtKB-KW"/>
</dbReference>
<evidence type="ECO:0000256" key="10">
    <source>
        <dbReference type="SAM" id="MobiDB-lite"/>
    </source>
</evidence>
<dbReference type="PANTHER" id="PTHR45339:SF1">
    <property type="entry name" value="HYBRID SIGNAL TRANSDUCTION HISTIDINE KINASE J"/>
    <property type="match status" value="1"/>
</dbReference>
<dbReference type="GO" id="GO:0003700">
    <property type="term" value="F:DNA-binding transcription factor activity"/>
    <property type="evidence" value="ECO:0007669"/>
    <property type="project" value="InterPro"/>
</dbReference>
<evidence type="ECO:0000256" key="2">
    <source>
        <dbReference type="ARBA" id="ARBA00022553"/>
    </source>
</evidence>
<feature type="region of interest" description="Disordered" evidence="10">
    <location>
        <begin position="306"/>
        <end position="329"/>
    </location>
</feature>
<dbReference type="RefSeq" id="XP_025364661.1">
    <property type="nucleotide sequence ID" value="XM_025507258.1"/>
</dbReference>
<feature type="region of interest" description="Disordered" evidence="10">
    <location>
        <begin position="450"/>
        <end position="554"/>
    </location>
</feature>
<keyword evidence="5" id="KW-0238">DNA-binding</keyword>
<dbReference type="EMBL" id="KZ819662">
    <property type="protein sequence ID" value="PWN30049.1"/>
    <property type="molecule type" value="Genomic_DNA"/>
</dbReference>
<evidence type="ECO:0000313" key="12">
    <source>
        <dbReference type="EMBL" id="PWN30049.1"/>
    </source>
</evidence>
<evidence type="ECO:0000256" key="4">
    <source>
        <dbReference type="ARBA" id="ARBA00023015"/>
    </source>
</evidence>
<feature type="domain" description="Response regulatory" evidence="11">
    <location>
        <begin position="708"/>
        <end position="822"/>
    </location>
</feature>
<dbReference type="STRING" id="1569628.A0A316UXL2"/>
<feature type="region of interest" description="Disordered" evidence="10">
    <location>
        <begin position="1"/>
        <end position="202"/>
    </location>
</feature>
<dbReference type="CDD" id="cd17546">
    <property type="entry name" value="REC_hyHK_CKI1_RcsC-like"/>
    <property type="match status" value="1"/>
</dbReference>
<evidence type="ECO:0000313" key="13">
    <source>
        <dbReference type="Proteomes" id="UP000245884"/>
    </source>
</evidence>
<feature type="compositionally biased region" description="Polar residues" evidence="10">
    <location>
        <begin position="480"/>
        <end position="499"/>
    </location>
</feature>
<dbReference type="AlphaFoldDB" id="A0A316UXL2"/>
<feature type="compositionally biased region" description="Polar residues" evidence="10">
    <location>
        <begin position="450"/>
        <end position="471"/>
    </location>
</feature>
<feature type="compositionally biased region" description="Polar residues" evidence="10">
    <location>
        <begin position="506"/>
        <end position="518"/>
    </location>
</feature>
<dbReference type="Pfam" id="PF00447">
    <property type="entry name" value="HSF_DNA-bind"/>
    <property type="match status" value="1"/>
</dbReference>
<feature type="non-terminal residue" evidence="12">
    <location>
        <position position="943"/>
    </location>
</feature>
<evidence type="ECO:0000256" key="1">
    <source>
        <dbReference type="ARBA" id="ARBA00004123"/>
    </source>
</evidence>
<feature type="compositionally biased region" description="Low complexity" evidence="10">
    <location>
        <begin position="657"/>
        <end position="666"/>
    </location>
</feature>
<dbReference type="PANTHER" id="PTHR45339">
    <property type="entry name" value="HYBRID SIGNAL TRANSDUCTION HISTIDINE KINASE J"/>
    <property type="match status" value="1"/>
</dbReference>
<dbReference type="GO" id="GO:0043565">
    <property type="term" value="F:sequence-specific DNA binding"/>
    <property type="evidence" value="ECO:0007669"/>
    <property type="project" value="InterPro"/>
</dbReference>
<feature type="compositionally biased region" description="Low complexity" evidence="10">
    <location>
        <begin position="45"/>
        <end position="68"/>
    </location>
</feature>
<keyword evidence="2 9" id="KW-0597">Phosphoprotein</keyword>
<keyword evidence="13" id="KW-1185">Reference proteome</keyword>
<keyword evidence="3" id="KW-0902">Two-component regulatory system</keyword>
<protein>
    <recommendedName>
        <fullName evidence="11">Response regulatory domain-containing protein</fullName>
    </recommendedName>
</protein>
<feature type="compositionally biased region" description="Polar residues" evidence="10">
    <location>
        <begin position="144"/>
        <end position="153"/>
    </location>
</feature>
<dbReference type="OrthoDB" id="60033at2759"/>
<dbReference type="GeneID" id="37029081"/>
<dbReference type="PROSITE" id="PS50110">
    <property type="entry name" value="RESPONSE_REGULATORY"/>
    <property type="match status" value="1"/>
</dbReference>
<feature type="region of interest" description="Disordered" evidence="10">
    <location>
        <begin position="607"/>
        <end position="693"/>
    </location>
</feature>
<evidence type="ECO:0000256" key="7">
    <source>
        <dbReference type="ARBA" id="ARBA00023242"/>
    </source>
</evidence>
<dbReference type="SMART" id="SM00415">
    <property type="entry name" value="HSF"/>
    <property type="match status" value="1"/>
</dbReference>
<dbReference type="SUPFAM" id="SSF52172">
    <property type="entry name" value="CheY-like"/>
    <property type="match status" value="1"/>
</dbReference>
<feature type="compositionally biased region" description="Low complexity" evidence="10">
    <location>
        <begin position="885"/>
        <end position="897"/>
    </location>
</feature>
<dbReference type="InterPro" id="IPR036388">
    <property type="entry name" value="WH-like_DNA-bd_sf"/>
</dbReference>
<dbReference type="SMART" id="SM00448">
    <property type="entry name" value="REC"/>
    <property type="match status" value="1"/>
</dbReference>
<accession>A0A316UXL2</accession>
<dbReference type="Pfam" id="PF00072">
    <property type="entry name" value="Response_reg"/>
    <property type="match status" value="1"/>
</dbReference>
<feature type="compositionally biased region" description="Polar residues" evidence="10">
    <location>
        <begin position="1"/>
        <end position="39"/>
    </location>
</feature>
<feature type="region of interest" description="Disordered" evidence="10">
    <location>
        <begin position="863"/>
        <end position="911"/>
    </location>
</feature>
<comment type="subcellular location">
    <subcellularLocation>
        <location evidence="1">Nucleus</location>
    </subcellularLocation>
</comment>
<feature type="compositionally biased region" description="Gly residues" evidence="10">
    <location>
        <begin position="866"/>
        <end position="884"/>
    </location>
</feature>
<name>A0A316UXL2_9BASI</name>
<dbReference type="Proteomes" id="UP000245884">
    <property type="component" value="Unassembled WGS sequence"/>
</dbReference>
<feature type="compositionally biased region" description="Low complexity" evidence="10">
    <location>
        <begin position="608"/>
        <end position="626"/>
    </location>
</feature>
<keyword evidence="4" id="KW-0805">Transcription regulation</keyword>
<evidence type="ECO:0000259" key="11">
    <source>
        <dbReference type="PROSITE" id="PS50110"/>
    </source>
</evidence>
<feature type="modified residue" description="4-aspartylphosphate" evidence="9">
    <location>
        <position position="757"/>
    </location>
</feature>
<dbReference type="InterPro" id="IPR011006">
    <property type="entry name" value="CheY-like_superfamily"/>
</dbReference>
<evidence type="ECO:0000256" key="6">
    <source>
        <dbReference type="ARBA" id="ARBA00023163"/>
    </source>
</evidence>